<evidence type="ECO:0000313" key="1">
    <source>
        <dbReference type="EMBL" id="RST84432.1"/>
    </source>
</evidence>
<keyword evidence="2" id="KW-1185">Reference proteome</keyword>
<dbReference type="EMBL" id="RWKW01000093">
    <property type="protein sequence ID" value="RST84432.1"/>
    <property type="molecule type" value="Genomic_DNA"/>
</dbReference>
<dbReference type="RefSeq" id="WP_126701901.1">
    <property type="nucleotide sequence ID" value="NZ_RWKW01000093.1"/>
</dbReference>
<dbReference type="Proteomes" id="UP000278398">
    <property type="component" value="Unassembled WGS sequence"/>
</dbReference>
<protein>
    <submittedName>
        <fullName evidence="1">Uncharacterized protein</fullName>
    </submittedName>
</protein>
<reference evidence="1 2" key="1">
    <citation type="submission" date="2018-12" db="EMBL/GenBank/DDBJ databases">
        <title>Mesorhizobium carbonis sp. nov., isolated from coal mine water.</title>
        <authorList>
            <person name="Xin W."/>
            <person name="Xu Z."/>
            <person name="Xiang F."/>
            <person name="Zhang J."/>
            <person name="Xi L."/>
            <person name="Liu J."/>
        </authorList>
    </citation>
    <scope>NUCLEOTIDE SEQUENCE [LARGE SCALE GENOMIC DNA]</scope>
    <source>
        <strain evidence="1 2">B2.3</strain>
    </source>
</reference>
<name>A0A3S0A464_9HYPH</name>
<gene>
    <name evidence="1" type="ORF">EJC49_21100</name>
</gene>
<proteinExistence type="predicted"/>
<dbReference type="AlphaFoldDB" id="A0A3S0A464"/>
<evidence type="ECO:0000313" key="2">
    <source>
        <dbReference type="Proteomes" id="UP000278398"/>
    </source>
</evidence>
<comment type="caution">
    <text evidence="1">The sequence shown here is derived from an EMBL/GenBank/DDBJ whole genome shotgun (WGS) entry which is preliminary data.</text>
</comment>
<accession>A0A3S0A464</accession>
<organism evidence="1 2">
    <name type="scientific">Aquibium carbonis</name>
    <dbReference type="NCBI Taxonomy" id="2495581"/>
    <lineage>
        <taxon>Bacteria</taxon>
        <taxon>Pseudomonadati</taxon>
        <taxon>Pseudomonadota</taxon>
        <taxon>Alphaproteobacteria</taxon>
        <taxon>Hyphomicrobiales</taxon>
        <taxon>Phyllobacteriaceae</taxon>
        <taxon>Aquibium</taxon>
    </lineage>
</organism>
<sequence>MREVLGLGGTAAATLLPSRTWPALGRLASNLRYRRKRRKGYAAFLDAMQRVLGNEVEAECEAFFRNHLENLARRRFMFTIDELAGGRKPQIDVVGAERLRAALDRGRGAIVWASQFVYQTLAGKRALWEQGFRPIQISDPYHGFSDTIFGNVSINPLLRRAEGRYLKDRITFDRESGATVTRKIVSLLDQGELIILTNNLHAGSMFVEMRFGERGHVSMPTAPLSIVARRATPFFSMATLETVPFARMEAVIEPIGDATLEAADPRSKRDYESMARLALIARDNLLTQFRRAPDQFLLPAGLGRSKFEAE</sequence>
<dbReference type="OrthoDB" id="8100605at2"/>